<keyword evidence="1" id="KW-0472">Membrane</keyword>
<comment type="caution">
    <text evidence="2">The sequence shown here is derived from an EMBL/GenBank/DDBJ whole genome shotgun (WGS) entry which is preliminary data.</text>
</comment>
<dbReference type="Proteomes" id="UP001217325">
    <property type="component" value="Unassembled WGS sequence"/>
</dbReference>
<evidence type="ECO:0000313" key="3">
    <source>
        <dbReference type="Proteomes" id="UP001217325"/>
    </source>
</evidence>
<reference evidence="2" key="1">
    <citation type="submission" date="2023-02" db="EMBL/GenBank/DDBJ databases">
        <title>A novel hydrolase synthesized by Rhodococcus erythropolis HQ is responsible for the detoxification of Zearalenone.</title>
        <authorList>
            <person name="Hu J."/>
            <person name="Xu J."/>
        </authorList>
    </citation>
    <scope>NUCLEOTIDE SEQUENCE</scope>
    <source>
        <strain evidence="2">HQ</strain>
    </source>
</reference>
<organism evidence="2 3">
    <name type="scientific">Rhodococcus qingshengii</name>
    <dbReference type="NCBI Taxonomy" id="334542"/>
    <lineage>
        <taxon>Bacteria</taxon>
        <taxon>Bacillati</taxon>
        <taxon>Actinomycetota</taxon>
        <taxon>Actinomycetes</taxon>
        <taxon>Mycobacteriales</taxon>
        <taxon>Nocardiaceae</taxon>
        <taxon>Rhodococcus</taxon>
        <taxon>Rhodococcus erythropolis group</taxon>
    </lineage>
</organism>
<sequence length="104" mass="11877">MINELKTNSYETELALIEHDMKMNDRNLLDTERMTNIALIIGSIGMIAACLIQSDFAIIAVAFLACAAFTGYEWRTQVKHRTLLQRDKFELEIEQARNQVKAEA</sequence>
<dbReference type="RefSeq" id="WP_275232405.1">
    <property type="nucleotide sequence ID" value="NZ_JARDXE010000017.1"/>
</dbReference>
<keyword evidence="1" id="KW-1133">Transmembrane helix</keyword>
<feature type="transmembrane region" description="Helical" evidence="1">
    <location>
        <begin position="37"/>
        <end position="70"/>
    </location>
</feature>
<dbReference type="AlphaFoldDB" id="A0AAW6LKI2"/>
<accession>A0AAW6LKI2</accession>
<proteinExistence type="predicted"/>
<gene>
    <name evidence="2" type="ORF">PXH69_24675</name>
</gene>
<name>A0AAW6LKI2_RHOSG</name>
<dbReference type="EMBL" id="JARDXE010000017">
    <property type="protein sequence ID" value="MDE8648167.1"/>
    <property type="molecule type" value="Genomic_DNA"/>
</dbReference>
<protein>
    <submittedName>
        <fullName evidence="2">Uncharacterized protein</fullName>
    </submittedName>
</protein>
<evidence type="ECO:0000256" key="1">
    <source>
        <dbReference type="SAM" id="Phobius"/>
    </source>
</evidence>
<evidence type="ECO:0000313" key="2">
    <source>
        <dbReference type="EMBL" id="MDE8648167.1"/>
    </source>
</evidence>
<keyword evidence="1" id="KW-0812">Transmembrane</keyword>